<gene>
    <name evidence="1" type="ORF">BO94DRAFT_578233</name>
</gene>
<organism evidence="1 2">
    <name type="scientific">Aspergillus sclerotioniger CBS 115572</name>
    <dbReference type="NCBI Taxonomy" id="1450535"/>
    <lineage>
        <taxon>Eukaryota</taxon>
        <taxon>Fungi</taxon>
        <taxon>Dikarya</taxon>
        <taxon>Ascomycota</taxon>
        <taxon>Pezizomycotina</taxon>
        <taxon>Eurotiomycetes</taxon>
        <taxon>Eurotiomycetidae</taxon>
        <taxon>Eurotiales</taxon>
        <taxon>Aspergillaceae</taxon>
        <taxon>Aspergillus</taxon>
        <taxon>Aspergillus subgen. Circumdati</taxon>
    </lineage>
</organism>
<dbReference type="AlphaFoldDB" id="A0A317VL38"/>
<dbReference type="OrthoDB" id="4358152at2759"/>
<evidence type="ECO:0000313" key="1">
    <source>
        <dbReference type="EMBL" id="PWY73847.1"/>
    </source>
</evidence>
<dbReference type="STRING" id="1450535.A0A317VL38"/>
<accession>A0A317VL38</accession>
<comment type="caution">
    <text evidence="1">The sequence shown here is derived from an EMBL/GenBank/DDBJ whole genome shotgun (WGS) entry which is preliminary data.</text>
</comment>
<dbReference type="GeneID" id="37117348"/>
<protein>
    <recommendedName>
        <fullName evidence="3">F-box domain-containing protein</fullName>
    </recommendedName>
</protein>
<dbReference type="Proteomes" id="UP000246702">
    <property type="component" value="Unassembled WGS sequence"/>
</dbReference>
<dbReference type="RefSeq" id="XP_025463599.1">
    <property type="nucleotide sequence ID" value="XM_025615205.1"/>
</dbReference>
<name>A0A317VL38_9EURO</name>
<proteinExistence type="predicted"/>
<dbReference type="EMBL" id="MSFK01000031">
    <property type="protein sequence ID" value="PWY73847.1"/>
    <property type="molecule type" value="Genomic_DNA"/>
</dbReference>
<keyword evidence="2" id="KW-1185">Reference proteome</keyword>
<reference evidence="1 2" key="1">
    <citation type="submission" date="2016-12" db="EMBL/GenBank/DDBJ databases">
        <title>The genomes of Aspergillus section Nigri reveals drivers in fungal speciation.</title>
        <authorList>
            <consortium name="DOE Joint Genome Institute"/>
            <person name="Vesth T.C."/>
            <person name="Nybo J."/>
            <person name="Theobald S."/>
            <person name="Brandl J."/>
            <person name="Frisvad J.C."/>
            <person name="Nielsen K.F."/>
            <person name="Lyhne E.K."/>
            <person name="Kogle M.E."/>
            <person name="Kuo A."/>
            <person name="Riley R."/>
            <person name="Clum A."/>
            <person name="Nolan M."/>
            <person name="Lipzen A."/>
            <person name="Salamov A."/>
            <person name="Henrissat B."/>
            <person name="Wiebenga A."/>
            <person name="De Vries R.P."/>
            <person name="Grigoriev I.V."/>
            <person name="Mortensen U.H."/>
            <person name="Andersen M.R."/>
            <person name="Baker S.E."/>
        </authorList>
    </citation>
    <scope>NUCLEOTIDE SEQUENCE [LARGE SCALE GENOMIC DNA]</scope>
    <source>
        <strain evidence="1 2">CBS 115572</strain>
    </source>
</reference>
<evidence type="ECO:0000313" key="2">
    <source>
        <dbReference type="Proteomes" id="UP000246702"/>
    </source>
</evidence>
<evidence type="ECO:0008006" key="3">
    <source>
        <dbReference type="Google" id="ProtNLM"/>
    </source>
</evidence>
<sequence length="385" mass="44208">MDYFSALPLELNVLILENVDDWVSLEHLIQTCPTVAALFEPGHDDPNTAANPMALDIVKCVLANDPIMSHKLDRLFWLCANLRHSPTYIKNDTIARFVSNDNEDRTESYECTMTRTELREMIRVAANIRRLACACLTSFVRCLQDNQPRCSSRDMRIETQPTRHHLLLLHADPPSWIEEYRVYRALWRLQLHTDLIGAGVWPPDDSGHLMDQFMSAWSCSKEVTAGREMRSVSECLVKLYGKSRTDIPCSKNQGSSELITCMPDTFVADVNLWVWSLPAQPNDLTQFWGPGPGRGGRCNIVHWFSQLRERFHISEFYLENDTVVDLALWAMGMWIWSDQRLREARLWRTEVDPAEGWVGVIGGWKTGVKNKSWSQRGSNPRPLAF</sequence>